<reference evidence="1 2" key="1">
    <citation type="submission" date="2016-09" db="EMBL/GenBank/DDBJ databases">
        <authorList>
            <person name="Capua I."/>
            <person name="De Benedictis P."/>
            <person name="Joannis T."/>
            <person name="Lombin L.H."/>
            <person name="Cattoli G."/>
        </authorList>
    </citation>
    <scope>NUCLEOTIDE SEQUENCE [LARGE SCALE GENOMIC DNA]</scope>
    <source>
        <strain evidence="1 2">IMI 309357</strain>
    </source>
</reference>
<dbReference type="Proteomes" id="UP000176998">
    <property type="component" value="Unassembled WGS sequence"/>
</dbReference>
<dbReference type="GeneID" id="34557004"/>
<protein>
    <submittedName>
        <fullName evidence="1">Uncharacterized protein</fullName>
    </submittedName>
</protein>
<organism evidence="1 2">
    <name type="scientific">Colletotrichum orchidophilum</name>
    <dbReference type="NCBI Taxonomy" id="1209926"/>
    <lineage>
        <taxon>Eukaryota</taxon>
        <taxon>Fungi</taxon>
        <taxon>Dikarya</taxon>
        <taxon>Ascomycota</taxon>
        <taxon>Pezizomycotina</taxon>
        <taxon>Sordariomycetes</taxon>
        <taxon>Hypocreomycetidae</taxon>
        <taxon>Glomerellales</taxon>
        <taxon>Glomerellaceae</taxon>
        <taxon>Colletotrichum</taxon>
    </lineage>
</organism>
<evidence type="ECO:0000313" key="2">
    <source>
        <dbReference type="Proteomes" id="UP000176998"/>
    </source>
</evidence>
<comment type="caution">
    <text evidence="1">The sequence shown here is derived from an EMBL/GenBank/DDBJ whole genome shotgun (WGS) entry which is preliminary data.</text>
</comment>
<name>A0A1G4BH89_9PEZI</name>
<gene>
    <name evidence="1" type="ORF">CORC01_03845</name>
</gene>
<dbReference type="RefSeq" id="XP_022477913.1">
    <property type="nucleotide sequence ID" value="XM_022615494.1"/>
</dbReference>
<keyword evidence="2" id="KW-1185">Reference proteome</keyword>
<dbReference type="EMBL" id="MJBS01000024">
    <property type="protein sequence ID" value="OHF00771.1"/>
    <property type="molecule type" value="Genomic_DNA"/>
</dbReference>
<accession>A0A1G4BH89</accession>
<sequence length="164" mass="18720">MKVRPSRGSQTPSGHWTRGRRIRKRPPLLVRVVEIVEFVGVNEVVVVTLVLEIEKLHEDGFRVRFWKIPRKVRRLGGLFLMTYSFGEDSFGRARQADLKADCVDLSLLMKLLEIATSSTLRGNSITRKYWPKLYGGLYDLSPPGRTSRRRLGGGCYGLGDRLLF</sequence>
<proteinExistence type="predicted"/>
<evidence type="ECO:0000313" key="1">
    <source>
        <dbReference type="EMBL" id="OHF00771.1"/>
    </source>
</evidence>
<dbReference type="AlphaFoldDB" id="A0A1G4BH89"/>